<dbReference type="PANTHER" id="PTHR30572">
    <property type="entry name" value="MEMBRANE COMPONENT OF TRANSPORTER-RELATED"/>
    <property type="match status" value="1"/>
</dbReference>
<feature type="transmembrane region" description="Helical" evidence="6">
    <location>
        <begin position="108"/>
        <end position="129"/>
    </location>
</feature>
<dbReference type="InterPro" id="IPR003838">
    <property type="entry name" value="ABC3_permease_C"/>
</dbReference>
<dbReference type="NCBIfam" id="NF038404">
    <property type="entry name" value="perm_prefix_2"/>
    <property type="match status" value="1"/>
</dbReference>
<reference evidence="9" key="2">
    <citation type="journal article" date="2024" name="Antonie Van Leeuwenhoek">
        <title>Roseihalotalea indica gen. nov., sp. nov., a halophilic Bacteroidetes from mesopelagic Southwest Indian Ocean with higher carbohydrate metabolic potential.</title>
        <authorList>
            <person name="Chen B."/>
            <person name="Zhang M."/>
            <person name="Lin D."/>
            <person name="Ye J."/>
            <person name="Tang K."/>
        </authorList>
    </citation>
    <scope>NUCLEOTIDE SEQUENCE</scope>
    <source>
        <strain evidence="9">TK19036</strain>
    </source>
</reference>
<keyword evidence="5 6" id="KW-0472">Membrane</keyword>
<proteinExistence type="predicted"/>
<organism evidence="9">
    <name type="scientific">Roseihalotalea indica</name>
    <dbReference type="NCBI Taxonomy" id="2867963"/>
    <lineage>
        <taxon>Bacteria</taxon>
        <taxon>Pseudomonadati</taxon>
        <taxon>Bacteroidota</taxon>
        <taxon>Cytophagia</taxon>
        <taxon>Cytophagales</taxon>
        <taxon>Catalimonadaceae</taxon>
        <taxon>Roseihalotalea</taxon>
    </lineage>
</organism>
<gene>
    <name evidence="9" type="ORF">K4G66_09265</name>
</gene>
<feature type="transmembrane region" description="Helical" evidence="6">
    <location>
        <begin position="766"/>
        <end position="791"/>
    </location>
</feature>
<evidence type="ECO:0000256" key="2">
    <source>
        <dbReference type="ARBA" id="ARBA00022475"/>
    </source>
</evidence>
<evidence type="ECO:0000256" key="6">
    <source>
        <dbReference type="SAM" id="Phobius"/>
    </source>
</evidence>
<reference evidence="9" key="1">
    <citation type="journal article" date="2023" name="Comput. Struct. Biotechnol. J.">
        <title>Discovery of a novel marine Bacteroidetes with a rich repertoire of carbohydrate-active enzymes.</title>
        <authorList>
            <person name="Chen B."/>
            <person name="Liu G."/>
            <person name="Chen Q."/>
            <person name="Wang H."/>
            <person name="Liu L."/>
            <person name="Tang K."/>
        </authorList>
    </citation>
    <scope>NUCLEOTIDE SEQUENCE</scope>
    <source>
        <strain evidence="9">TK19036</strain>
    </source>
</reference>
<comment type="subcellular location">
    <subcellularLocation>
        <location evidence="1">Cell membrane</location>
        <topology evidence="1">Multi-pass membrane protein</topology>
    </subcellularLocation>
</comment>
<dbReference type="Pfam" id="PF12704">
    <property type="entry name" value="MacB_PCD"/>
    <property type="match status" value="1"/>
</dbReference>
<protein>
    <submittedName>
        <fullName evidence="9">Permease prefix domain 2-containing transporter</fullName>
    </submittedName>
</protein>
<dbReference type="AlphaFoldDB" id="A0AA49JFT3"/>
<evidence type="ECO:0000259" key="7">
    <source>
        <dbReference type="Pfam" id="PF02687"/>
    </source>
</evidence>
<feature type="transmembrane region" description="Helical" evidence="6">
    <location>
        <begin position="379"/>
        <end position="400"/>
    </location>
</feature>
<dbReference type="GO" id="GO:0005886">
    <property type="term" value="C:plasma membrane"/>
    <property type="evidence" value="ECO:0007669"/>
    <property type="project" value="UniProtKB-SubCell"/>
</dbReference>
<feature type="domain" description="ABC3 transporter permease C-terminal" evidence="7">
    <location>
        <begin position="387"/>
        <end position="502"/>
    </location>
</feature>
<feature type="transmembrane region" description="Helical" evidence="6">
    <location>
        <begin position="437"/>
        <end position="462"/>
    </location>
</feature>
<keyword evidence="2" id="KW-1003">Cell membrane</keyword>
<dbReference type="InterPro" id="IPR047699">
    <property type="entry name" value="Permease_put_prefix"/>
</dbReference>
<dbReference type="GO" id="GO:0022857">
    <property type="term" value="F:transmembrane transporter activity"/>
    <property type="evidence" value="ECO:0007669"/>
    <property type="project" value="TreeGrafter"/>
</dbReference>
<feature type="transmembrane region" description="Helical" evidence="6">
    <location>
        <begin position="811"/>
        <end position="833"/>
    </location>
</feature>
<name>A0AA49JFT3_9BACT</name>
<keyword evidence="4 6" id="KW-1133">Transmembrane helix</keyword>
<feature type="transmembrane region" description="Helical" evidence="6">
    <location>
        <begin position="474"/>
        <end position="497"/>
    </location>
</feature>
<evidence type="ECO:0000259" key="8">
    <source>
        <dbReference type="Pfam" id="PF12704"/>
    </source>
</evidence>
<evidence type="ECO:0000256" key="5">
    <source>
        <dbReference type="ARBA" id="ARBA00023136"/>
    </source>
</evidence>
<dbReference type="InterPro" id="IPR050250">
    <property type="entry name" value="Macrolide_Exporter_MacB"/>
</dbReference>
<feature type="domain" description="ABC3 transporter permease C-terminal" evidence="7">
    <location>
        <begin position="772"/>
        <end position="885"/>
    </location>
</feature>
<dbReference type="InterPro" id="IPR025857">
    <property type="entry name" value="MacB_PCD"/>
</dbReference>
<dbReference type="EMBL" id="CP120682">
    <property type="protein sequence ID" value="WKN38891.1"/>
    <property type="molecule type" value="Genomic_DNA"/>
</dbReference>
<evidence type="ECO:0000256" key="4">
    <source>
        <dbReference type="ARBA" id="ARBA00022989"/>
    </source>
</evidence>
<feature type="domain" description="MacB-like periplasmic core" evidence="8">
    <location>
        <begin position="107"/>
        <end position="300"/>
    </location>
</feature>
<feature type="transmembrane region" description="Helical" evidence="6">
    <location>
        <begin position="524"/>
        <end position="544"/>
    </location>
</feature>
<keyword evidence="3 6" id="KW-0812">Transmembrane</keyword>
<evidence type="ECO:0000256" key="1">
    <source>
        <dbReference type="ARBA" id="ARBA00004651"/>
    </source>
</evidence>
<dbReference type="Pfam" id="PF02687">
    <property type="entry name" value="FtsX"/>
    <property type="match status" value="2"/>
</dbReference>
<sequence>MSKQDHALDRQPPEGRPPRWADRLLESFCDPLLLEEVQGDLQELYGEWAEEYGERKARWLYAWHVLKFFRLFALKRRTGIHLLNQLAMIKNYLKVGIRNIFKYKVFSFINVFGLAVAMSVCMLIILMLADQKSYDQFHTKKDRIYRVISEPKDTKANYATTPVPLANTLNSDYPIIETSTFLIQGINGEAVYDQKLAEMQGYFADSFFFSVFSFALEKGNYGTALSSPNAMVITHKLAEQLFPDEDPIGKSVEFTDRGQPTPVPWGQFTVTGVIADKDYKSHLEFDVLVSAASLPLLYAEEKMADLTDNWSSYSSAYTYALLYPEHTKEDLDALLVPLAAQKIALLEEHEGFRLSAQPLTGITPGPILSNPTRISLPMMVYYILAGLALVIMFSACLNYTNLSIARALTRAKEIGVRKVTGARRKDLMYQFLSESMITALLALGLALLLLVALKPAFMSLWINQHLHFDLQENGWVYLLFLGFALIIGFVAGVYPALHLSTYRPIKVLKNLESMQAGKLGMRKVLSSSQFIISLFFIVTSLLIYKQFKHYMAFDYGFTSEGMINVSLQGNNYQLVANELNSVAGVADVSASKYLPATGYNDGADLRKAGSEDEYTYFITLPVDEHFLENLEIDVIAGRNLPEADSGLNPMIVVNEAAVKALGYEHPDDMLGLVLDSKWGEEDLEVVGVVKDFRVDIPINRNETRPMLLANQPDAFKYANVKIASGDLIGTLDKLKEAWKEIDPVHPFEYEFYDQQLASMHQSILDIVAIVGFIAFLAITIACLGMLGMATYTAERRLKEVGIRKVLGAENLSVALLLSRSFLKILFISIGIAAPLSYFLNNFWLQYLPNRVDFGLSTVLLGSFLLLALGCLTIGSQTLRAARQNPVDTLRNE</sequence>
<evidence type="ECO:0000256" key="3">
    <source>
        <dbReference type="ARBA" id="ARBA00022692"/>
    </source>
</evidence>
<evidence type="ECO:0000313" key="9">
    <source>
        <dbReference type="EMBL" id="WKN38891.1"/>
    </source>
</evidence>
<feature type="transmembrane region" description="Helical" evidence="6">
    <location>
        <begin position="853"/>
        <end position="874"/>
    </location>
</feature>
<dbReference type="PANTHER" id="PTHR30572:SF18">
    <property type="entry name" value="ABC-TYPE MACROLIDE FAMILY EXPORT SYSTEM PERMEASE COMPONENT 2"/>
    <property type="match status" value="1"/>
</dbReference>
<accession>A0AA49JFT3</accession>